<dbReference type="RefSeq" id="WP_087136199.1">
    <property type="nucleotide sequence ID" value="NZ_FUKR01000018.1"/>
</dbReference>
<feature type="region of interest" description="Disordered" evidence="1">
    <location>
        <begin position="104"/>
        <end position="134"/>
    </location>
</feature>
<keyword evidence="2" id="KW-0812">Transmembrane</keyword>
<name>A0A1R4IPN7_9MICO</name>
<keyword evidence="4" id="KW-1185">Reference proteome</keyword>
<keyword evidence="2" id="KW-1133">Transmembrane helix</keyword>
<dbReference type="Proteomes" id="UP000196778">
    <property type="component" value="Unassembled WGS sequence"/>
</dbReference>
<evidence type="ECO:0000256" key="1">
    <source>
        <dbReference type="SAM" id="MobiDB-lite"/>
    </source>
</evidence>
<accession>A0A1R4IPN7</accession>
<evidence type="ECO:0000313" key="3">
    <source>
        <dbReference type="EMBL" id="SJN21851.1"/>
    </source>
</evidence>
<feature type="compositionally biased region" description="Basic and acidic residues" evidence="1">
    <location>
        <begin position="312"/>
        <end position="330"/>
    </location>
</feature>
<evidence type="ECO:0000313" key="4">
    <source>
        <dbReference type="Proteomes" id="UP000196778"/>
    </source>
</evidence>
<feature type="transmembrane region" description="Helical" evidence="2">
    <location>
        <begin position="186"/>
        <end position="206"/>
    </location>
</feature>
<sequence>MTSQIWGGGVVFALVVLLWFVCLIPGLRRQHQYRATARNAERLQRTMRVLAEGADGPTEVTVDASREQIAEQKRILRDAELREGTSRRARRAAATAAWRDRRARAAAARTERDRTKDEERRQMQERQAQERLDAATDPVVAARVRARDLAASRRRARLVATALLLVSFPLIGAGVAAVAGGAGAGLLVSGLVVAVAAASALARMAVVAERSARRPMVVVATDDVAEAATLYDQDEGRIEAPRVATHRPLWDSAPLPDALQSTQGSLADETLSRVEAQEALRQAALAQVMAEMASARQADIVQDAAAVERARRERAERDQAERDAVERAEAGRAAVEENPFAQMGRVGEYDSRTDVSDILRRRRNAG</sequence>
<feature type="transmembrane region" description="Helical" evidence="2">
    <location>
        <begin position="6"/>
        <end position="27"/>
    </location>
</feature>
<keyword evidence="2" id="KW-0472">Membrane</keyword>
<dbReference type="OrthoDB" id="5126350at2"/>
<dbReference type="EMBL" id="FUKR01000018">
    <property type="protein sequence ID" value="SJN21851.1"/>
    <property type="molecule type" value="Genomic_DNA"/>
</dbReference>
<feature type="compositionally biased region" description="Basic and acidic residues" evidence="1">
    <location>
        <begin position="347"/>
        <end position="359"/>
    </location>
</feature>
<feature type="region of interest" description="Disordered" evidence="1">
    <location>
        <begin position="312"/>
        <end position="366"/>
    </location>
</feature>
<dbReference type="AlphaFoldDB" id="A0A1R4IPN7"/>
<protein>
    <submittedName>
        <fullName evidence="3">Membrane protein</fullName>
    </submittedName>
</protein>
<feature type="transmembrane region" description="Helical" evidence="2">
    <location>
        <begin position="158"/>
        <end position="180"/>
    </location>
</feature>
<evidence type="ECO:0000256" key="2">
    <source>
        <dbReference type="SAM" id="Phobius"/>
    </source>
</evidence>
<feature type="compositionally biased region" description="Basic and acidic residues" evidence="1">
    <location>
        <begin position="109"/>
        <end position="134"/>
    </location>
</feature>
<reference evidence="4" key="1">
    <citation type="submission" date="2017-02" db="EMBL/GenBank/DDBJ databases">
        <authorList>
            <person name="Dridi B."/>
        </authorList>
    </citation>
    <scope>NUCLEOTIDE SEQUENCE [LARGE SCALE GENOMIC DNA]</scope>
    <source>
        <strain evidence="4">EB411</strain>
    </source>
</reference>
<gene>
    <name evidence="3" type="ORF">FM119_02910</name>
</gene>
<organism evidence="3 4">
    <name type="scientific">Mycetocola reblochoni REB411</name>
    <dbReference type="NCBI Taxonomy" id="1255698"/>
    <lineage>
        <taxon>Bacteria</taxon>
        <taxon>Bacillati</taxon>
        <taxon>Actinomycetota</taxon>
        <taxon>Actinomycetes</taxon>
        <taxon>Micrococcales</taxon>
        <taxon>Microbacteriaceae</taxon>
        <taxon>Mycetocola</taxon>
    </lineage>
</organism>
<proteinExistence type="predicted"/>